<comment type="caution">
    <text evidence="7">The sequence shown here is derived from an EMBL/GenBank/DDBJ whole genome shotgun (WGS) entry which is preliminary data.</text>
</comment>
<keyword evidence="8" id="KW-1185">Reference proteome</keyword>
<keyword evidence="7" id="KW-0413">Isomerase</keyword>
<dbReference type="RefSeq" id="WP_183209159.1">
    <property type="nucleotide sequence ID" value="NZ_JACIER010000014.1"/>
</dbReference>
<keyword evidence="5" id="KW-0732">Signal</keyword>
<dbReference type="Gene3D" id="3.40.30.10">
    <property type="entry name" value="Glutaredoxin"/>
    <property type="match status" value="1"/>
</dbReference>
<reference evidence="7" key="1">
    <citation type="submission" date="2020-08" db="EMBL/GenBank/DDBJ databases">
        <title>Genomic Encyclopedia of Type Strains, Phase IV (KMG-IV): sequencing the most valuable type-strain genomes for metagenomic binning, comparative biology and taxonomic classification.</title>
        <authorList>
            <person name="Goeker M."/>
        </authorList>
    </citation>
    <scope>NUCLEOTIDE SEQUENCE [LARGE SCALE GENOMIC DNA]</scope>
    <source>
        <strain evidence="7">DSM 105720</strain>
    </source>
</reference>
<keyword evidence="3" id="KW-1015">Disulfide bond</keyword>
<dbReference type="GO" id="GO:0016209">
    <property type="term" value="F:antioxidant activity"/>
    <property type="evidence" value="ECO:0007669"/>
    <property type="project" value="InterPro"/>
</dbReference>
<evidence type="ECO:0000313" key="8">
    <source>
        <dbReference type="Proteomes" id="UP000560658"/>
    </source>
</evidence>
<dbReference type="PROSITE" id="PS51352">
    <property type="entry name" value="THIOREDOXIN_2"/>
    <property type="match status" value="1"/>
</dbReference>
<keyword evidence="2" id="KW-0201">Cytochrome c-type biogenesis</keyword>
<dbReference type="AlphaFoldDB" id="A0A840DAA5"/>
<evidence type="ECO:0000256" key="5">
    <source>
        <dbReference type="SAM" id="SignalP"/>
    </source>
</evidence>
<sequence length="440" mass="50309">MKLKTTLLIILSLTFRLGYAQENIIELPLTPEIGYGPFRMALKGVSANNEDKENPWLDTYLKISKLPQGLAEIKQGSIDAYMYQSVYQDYLQGNITKEWYEQLQKSWGWIPDTLQLSKTPLKTKVAFAYGKDKDGNLKLVIDANNNLDLSDDALLTPLEMTAENNGKKELLAQTHGVKVSLETFANGQIVPVTVPLFMMYNDQYRTFLCNFSQYATTEYEGRRIAVVSNTFTELSYQRLELAFVDCELKAGEKIGDNNIYRKNEYIEIRNQIYQIAGVNTNKNTLVLRKTEQPKEQLQSTQVGYKAHSFQGNNFKSQDLITSESLKGKYVLLDFWAIWCGPCLQEMPHLKELYDKVDRSKIEFIGIVGDSQPAQLTQMMDKYAITWPQILSDDANGIKEKFGIKSYPTTFLLDEQGVIIAKNMWGEELEKMLLNLAKDTF</sequence>
<comment type="subcellular location">
    <subcellularLocation>
        <location evidence="1">Cell envelope</location>
    </subcellularLocation>
</comment>
<evidence type="ECO:0000256" key="4">
    <source>
        <dbReference type="ARBA" id="ARBA00023284"/>
    </source>
</evidence>
<proteinExistence type="predicted"/>
<dbReference type="InterPro" id="IPR036249">
    <property type="entry name" value="Thioredoxin-like_sf"/>
</dbReference>
<dbReference type="InterPro" id="IPR000866">
    <property type="entry name" value="AhpC/TSA"/>
</dbReference>
<dbReference type="Pfam" id="PF00578">
    <property type="entry name" value="AhpC-TSA"/>
    <property type="match status" value="1"/>
</dbReference>
<evidence type="ECO:0000259" key="6">
    <source>
        <dbReference type="PROSITE" id="PS51352"/>
    </source>
</evidence>
<keyword evidence="4" id="KW-0676">Redox-active center</keyword>
<gene>
    <name evidence="7" type="ORF">GGR06_003134</name>
</gene>
<dbReference type="InterPro" id="IPR050553">
    <property type="entry name" value="Thioredoxin_ResA/DsbE_sf"/>
</dbReference>
<feature type="signal peptide" evidence="5">
    <location>
        <begin position="1"/>
        <end position="20"/>
    </location>
</feature>
<dbReference type="GO" id="GO:0030313">
    <property type="term" value="C:cell envelope"/>
    <property type="evidence" value="ECO:0007669"/>
    <property type="project" value="UniProtKB-SubCell"/>
</dbReference>
<evidence type="ECO:0000256" key="2">
    <source>
        <dbReference type="ARBA" id="ARBA00022748"/>
    </source>
</evidence>
<dbReference type="EMBL" id="JACIER010000014">
    <property type="protein sequence ID" value="MBB4045322.1"/>
    <property type="molecule type" value="Genomic_DNA"/>
</dbReference>
<dbReference type="SUPFAM" id="SSF52833">
    <property type="entry name" value="Thioredoxin-like"/>
    <property type="match status" value="1"/>
</dbReference>
<feature type="domain" description="Thioredoxin" evidence="6">
    <location>
        <begin position="300"/>
        <end position="440"/>
    </location>
</feature>
<evidence type="ECO:0000256" key="1">
    <source>
        <dbReference type="ARBA" id="ARBA00004196"/>
    </source>
</evidence>
<protein>
    <submittedName>
        <fullName evidence="7">Thiol-disulfide isomerase/thioredoxin</fullName>
    </submittedName>
</protein>
<dbReference type="PROSITE" id="PS00194">
    <property type="entry name" value="THIOREDOXIN_1"/>
    <property type="match status" value="1"/>
</dbReference>
<feature type="chain" id="PRO_5032398873" evidence="5">
    <location>
        <begin position="21"/>
        <end position="440"/>
    </location>
</feature>
<dbReference type="PANTHER" id="PTHR42852:SF6">
    <property type="entry name" value="THIOL:DISULFIDE INTERCHANGE PROTEIN DSBE"/>
    <property type="match status" value="1"/>
</dbReference>
<dbReference type="Proteomes" id="UP000560658">
    <property type="component" value="Unassembled WGS sequence"/>
</dbReference>
<dbReference type="CDD" id="cd02966">
    <property type="entry name" value="TlpA_like_family"/>
    <property type="match status" value="1"/>
</dbReference>
<evidence type="ECO:0000313" key="7">
    <source>
        <dbReference type="EMBL" id="MBB4045322.1"/>
    </source>
</evidence>
<dbReference type="GO" id="GO:0016853">
    <property type="term" value="F:isomerase activity"/>
    <property type="evidence" value="ECO:0007669"/>
    <property type="project" value="UniProtKB-KW"/>
</dbReference>
<accession>A0A840DAA5</accession>
<dbReference type="InterPro" id="IPR013766">
    <property type="entry name" value="Thioredoxin_domain"/>
</dbReference>
<dbReference type="GO" id="GO:0016491">
    <property type="term" value="F:oxidoreductase activity"/>
    <property type="evidence" value="ECO:0007669"/>
    <property type="project" value="InterPro"/>
</dbReference>
<organism evidence="7 8">
    <name type="scientific">Bacteroides reticulotermitis</name>
    <dbReference type="NCBI Taxonomy" id="1133319"/>
    <lineage>
        <taxon>Bacteria</taxon>
        <taxon>Pseudomonadati</taxon>
        <taxon>Bacteroidota</taxon>
        <taxon>Bacteroidia</taxon>
        <taxon>Bacteroidales</taxon>
        <taxon>Bacteroidaceae</taxon>
        <taxon>Bacteroides</taxon>
    </lineage>
</organism>
<dbReference type="InterPro" id="IPR017937">
    <property type="entry name" value="Thioredoxin_CS"/>
</dbReference>
<evidence type="ECO:0000256" key="3">
    <source>
        <dbReference type="ARBA" id="ARBA00023157"/>
    </source>
</evidence>
<dbReference type="PANTHER" id="PTHR42852">
    <property type="entry name" value="THIOL:DISULFIDE INTERCHANGE PROTEIN DSBE"/>
    <property type="match status" value="1"/>
</dbReference>
<dbReference type="GO" id="GO:0017004">
    <property type="term" value="P:cytochrome complex assembly"/>
    <property type="evidence" value="ECO:0007669"/>
    <property type="project" value="UniProtKB-KW"/>
</dbReference>
<name>A0A840DAA5_9BACE</name>